<sequence>MLLGACVAGSADDESDDPASTGSGTAIADTEASGEASSAGSSESAEADSTTDTEGSSGQDEASSESSEADSTTDAEGSESAGATTGGRELPRVLFIGNSYTFFNDLPALVANVTASVGQEWETGAQAIGGATVETHLFDPGTATLLAEGWDVVVLQGQSVEPIFQTLVFEAAVVDFAALVEAESPGAELLLFETWARGEGSEVLDQLMMTAEEMQQGLSEGYAGAAEAASAEVVPVGQAWALALGEVPPPMLHTGDLSHPNLTGSFLTACMFSIALTGEPATANAHVPDGLDAALADTMEIIADQI</sequence>
<dbReference type="SUPFAM" id="SSF52266">
    <property type="entry name" value="SGNH hydrolase"/>
    <property type="match status" value="1"/>
</dbReference>
<dbReference type="STRING" id="391625.PPSIR1_31238"/>
<evidence type="ECO:0000313" key="2">
    <source>
        <dbReference type="EMBL" id="EDM73608.1"/>
    </source>
</evidence>
<dbReference type="Gene3D" id="3.40.50.1110">
    <property type="entry name" value="SGNH hydrolase"/>
    <property type="match status" value="1"/>
</dbReference>
<keyword evidence="3" id="KW-1185">Reference proteome</keyword>
<evidence type="ECO:0000256" key="1">
    <source>
        <dbReference type="SAM" id="MobiDB-lite"/>
    </source>
</evidence>
<feature type="compositionally biased region" description="Acidic residues" evidence="1">
    <location>
        <begin position="67"/>
        <end position="77"/>
    </location>
</feature>
<protein>
    <recommendedName>
        <fullName evidence="4">SGNH/GDSL hydrolase family protein</fullName>
    </recommendedName>
</protein>
<evidence type="ECO:0008006" key="4">
    <source>
        <dbReference type="Google" id="ProtNLM"/>
    </source>
</evidence>
<comment type="caution">
    <text evidence="2">The sequence shown here is derived from an EMBL/GenBank/DDBJ whole genome shotgun (WGS) entry which is preliminary data.</text>
</comment>
<gene>
    <name evidence="2" type="ORF">PPSIR1_31238</name>
</gene>
<reference evidence="2 3" key="1">
    <citation type="submission" date="2007-06" db="EMBL/GenBank/DDBJ databases">
        <authorList>
            <person name="Shimkets L."/>
            <person name="Ferriera S."/>
            <person name="Johnson J."/>
            <person name="Kravitz S."/>
            <person name="Beeson K."/>
            <person name="Sutton G."/>
            <person name="Rogers Y.-H."/>
            <person name="Friedman R."/>
            <person name="Frazier M."/>
            <person name="Venter J.C."/>
        </authorList>
    </citation>
    <scope>NUCLEOTIDE SEQUENCE [LARGE SCALE GENOMIC DNA]</scope>
    <source>
        <strain evidence="2 3">SIR-1</strain>
    </source>
</reference>
<accession>A6GKJ9</accession>
<proteinExistence type="predicted"/>
<dbReference type="EMBL" id="ABCS01000203">
    <property type="protein sequence ID" value="EDM73608.1"/>
    <property type="molecule type" value="Genomic_DNA"/>
</dbReference>
<feature type="compositionally biased region" description="Low complexity" evidence="1">
    <location>
        <begin position="28"/>
        <end position="44"/>
    </location>
</feature>
<dbReference type="GO" id="GO:0016788">
    <property type="term" value="F:hydrolase activity, acting on ester bonds"/>
    <property type="evidence" value="ECO:0007669"/>
    <property type="project" value="UniProtKB-ARBA"/>
</dbReference>
<organism evidence="2 3">
    <name type="scientific">Plesiocystis pacifica SIR-1</name>
    <dbReference type="NCBI Taxonomy" id="391625"/>
    <lineage>
        <taxon>Bacteria</taxon>
        <taxon>Pseudomonadati</taxon>
        <taxon>Myxococcota</taxon>
        <taxon>Polyangia</taxon>
        <taxon>Nannocystales</taxon>
        <taxon>Nannocystaceae</taxon>
        <taxon>Plesiocystis</taxon>
    </lineage>
</organism>
<name>A6GKJ9_9BACT</name>
<dbReference type="AlphaFoldDB" id="A6GKJ9"/>
<feature type="region of interest" description="Disordered" evidence="1">
    <location>
        <begin position="1"/>
        <end position="86"/>
    </location>
</feature>
<evidence type="ECO:0000313" key="3">
    <source>
        <dbReference type="Proteomes" id="UP000005801"/>
    </source>
</evidence>
<feature type="compositionally biased region" description="Low complexity" evidence="1">
    <location>
        <begin position="52"/>
        <end position="66"/>
    </location>
</feature>
<dbReference type="InterPro" id="IPR036514">
    <property type="entry name" value="SGNH_hydro_sf"/>
</dbReference>
<dbReference type="Proteomes" id="UP000005801">
    <property type="component" value="Unassembled WGS sequence"/>
</dbReference>
<dbReference type="eggNOG" id="COG3291">
    <property type="taxonomic scope" value="Bacteria"/>
</dbReference>